<evidence type="ECO:0000313" key="2">
    <source>
        <dbReference type="Proteomes" id="UP000024635"/>
    </source>
</evidence>
<organism evidence="1 2">
    <name type="scientific">Ancylostoma ceylanicum</name>
    <dbReference type="NCBI Taxonomy" id="53326"/>
    <lineage>
        <taxon>Eukaryota</taxon>
        <taxon>Metazoa</taxon>
        <taxon>Ecdysozoa</taxon>
        <taxon>Nematoda</taxon>
        <taxon>Chromadorea</taxon>
        <taxon>Rhabditida</taxon>
        <taxon>Rhabditina</taxon>
        <taxon>Rhabditomorpha</taxon>
        <taxon>Strongyloidea</taxon>
        <taxon>Ancylostomatidae</taxon>
        <taxon>Ancylostomatinae</taxon>
        <taxon>Ancylostoma</taxon>
    </lineage>
</organism>
<dbReference type="AlphaFoldDB" id="A0A016SYK2"/>
<protein>
    <submittedName>
        <fullName evidence="1">Uncharacterized protein</fullName>
    </submittedName>
</protein>
<dbReference type="EMBL" id="JARK01001495">
    <property type="protein sequence ID" value="EYB95466.1"/>
    <property type="molecule type" value="Genomic_DNA"/>
</dbReference>
<evidence type="ECO:0000313" key="1">
    <source>
        <dbReference type="EMBL" id="EYB95466.1"/>
    </source>
</evidence>
<sequence length="77" mass="8598">MLKFTVENLELHHPLSVSFYSCLFLFSYSSSAAVRSSPCADNEGRKLRNNQDSAVMKENVTTSTSNDYVDISDVLCI</sequence>
<name>A0A016SYK2_9BILA</name>
<gene>
    <name evidence="1" type="primary">Acey_s0159.g3278</name>
    <name evidence="1" type="ORF">Y032_0159g3278</name>
</gene>
<reference evidence="2" key="1">
    <citation type="journal article" date="2015" name="Nat. Genet.">
        <title>The genome and transcriptome of the zoonotic hookworm Ancylostoma ceylanicum identify infection-specific gene families.</title>
        <authorList>
            <person name="Schwarz E.M."/>
            <person name="Hu Y."/>
            <person name="Antoshechkin I."/>
            <person name="Miller M.M."/>
            <person name="Sternberg P.W."/>
            <person name="Aroian R.V."/>
        </authorList>
    </citation>
    <scope>NUCLEOTIDE SEQUENCE</scope>
    <source>
        <strain evidence="2">HY135</strain>
    </source>
</reference>
<proteinExistence type="predicted"/>
<accession>A0A016SYK2</accession>
<keyword evidence="2" id="KW-1185">Reference proteome</keyword>
<comment type="caution">
    <text evidence="1">The sequence shown here is derived from an EMBL/GenBank/DDBJ whole genome shotgun (WGS) entry which is preliminary data.</text>
</comment>
<dbReference type="PROSITE" id="PS51257">
    <property type="entry name" value="PROKAR_LIPOPROTEIN"/>
    <property type="match status" value="1"/>
</dbReference>
<dbReference type="Proteomes" id="UP000024635">
    <property type="component" value="Unassembled WGS sequence"/>
</dbReference>